<dbReference type="PROSITE" id="PS00233">
    <property type="entry name" value="CHIT_BIND_RR_1"/>
    <property type="match status" value="1"/>
</dbReference>
<dbReference type="InterPro" id="IPR050468">
    <property type="entry name" value="Cuticle_Struct_Prot"/>
</dbReference>
<gene>
    <name evidence="4" type="ORF">Pcinc_004168</name>
</gene>
<sequence>MKIVVLLCLVAVAAAAPQFISAPIVNILRDDRQDNGDGNFQYAFEADNGIAVESSGTPGFQGQANMQGSYRYTLDDGRVVEVRYIADENGFQPQSDWLPTPHPLPLHAQEQIRPVTRTSLSRLHLLVMTYSSAVQGKEGMEGALSSRLYFHQGAWLHCGEEAVRKVWGRNGPESGGGERGL</sequence>
<dbReference type="InterPro" id="IPR000618">
    <property type="entry name" value="Insect_cuticle"/>
</dbReference>
<organism evidence="4 5">
    <name type="scientific">Petrolisthes cinctipes</name>
    <name type="common">Flat porcelain crab</name>
    <dbReference type="NCBI Taxonomy" id="88211"/>
    <lineage>
        <taxon>Eukaryota</taxon>
        <taxon>Metazoa</taxon>
        <taxon>Ecdysozoa</taxon>
        <taxon>Arthropoda</taxon>
        <taxon>Crustacea</taxon>
        <taxon>Multicrustacea</taxon>
        <taxon>Malacostraca</taxon>
        <taxon>Eumalacostraca</taxon>
        <taxon>Eucarida</taxon>
        <taxon>Decapoda</taxon>
        <taxon>Pleocyemata</taxon>
        <taxon>Anomura</taxon>
        <taxon>Galatheoidea</taxon>
        <taxon>Porcellanidae</taxon>
        <taxon>Petrolisthes</taxon>
    </lineage>
</organism>
<reference evidence="4" key="1">
    <citation type="submission" date="2023-10" db="EMBL/GenBank/DDBJ databases">
        <title>Genome assemblies of two species of porcelain crab, Petrolisthes cinctipes and Petrolisthes manimaculis (Anomura: Porcellanidae).</title>
        <authorList>
            <person name="Angst P."/>
        </authorList>
    </citation>
    <scope>NUCLEOTIDE SEQUENCE</scope>
    <source>
        <strain evidence="4">PB745_01</strain>
        <tissue evidence="4">Gill</tissue>
    </source>
</reference>
<dbReference type="EMBL" id="JAWQEG010000293">
    <property type="protein sequence ID" value="KAK3891953.1"/>
    <property type="molecule type" value="Genomic_DNA"/>
</dbReference>
<dbReference type="PROSITE" id="PS51155">
    <property type="entry name" value="CHIT_BIND_RR_2"/>
    <property type="match status" value="1"/>
</dbReference>
<proteinExistence type="predicted"/>
<dbReference type="PANTHER" id="PTHR10380:SF173">
    <property type="entry name" value="CUTICULAR PROTEIN 47EF, ISOFORM C-RELATED"/>
    <property type="match status" value="1"/>
</dbReference>
<dbReference type="InterPro" id="IPR031311">
    <property type="entry name" value="CHIT_BIND_RR_consensus"/>
</dbReference>
<evidence type="ECO:0000256" key="3">
    <source>
        <dbReference type="SAM" id="SignalP"/>
    </source>
</evidence>
<dbReference type="PRINTS" id="PR00947">
    <property type="entry name" value="CUTICLE"/>
</dbReference>
<evidence type="ECO:0000313" key="5">
    <source>
        <dbReference type="Proteomes" id="UP001286313"/>
    </source>
</evidence>
<dbReference type="Pfam" id="PF00379">
    <property type="entry name" value="Chitin_bind_4"/>
    <property type="match status" value="1"/>
</dbReference>
<dbReference type="GO" id="GO:0062129">
    <property type="term" value="C:chitin-based extracellular matrix"/>
    <property type="evidence" value="ECO:0007669"/>
    <property type="project" value="TreeGrafter"/>
</dbReference>
<keyword evidence="5" id="KW-1185">Reference proteome</keyword>
<feature type="chain" id="PRO_5041910201" evidence="3">
    <location>
        <begin position="16"/>
        <end position="181"/>
    </location>
</feature>
<feature type="signal peptide" evidence="3">
    <location>
        <begin position="1"/>
        <end position="15"/>
    </location>
</feature>
<name>A0AAE1L1C5_PETCI</name>
<accession>A0AAE1L1C5</accession>
<dbReference type="AlphaFoldDB" id="A0AAE1L1C5"/>
<keyword evidence="3" id="KW-0732">Signal</keyword>
<evidence type="ECO:0000313" key="4">
    <source>
        <dbReference type="EMBL" id="KAK3891953.1"/>
    </source>
</evidence>
<dbReference type="Proteomes" id="UP001286313">
    <property type="component" value="Unassembled WGS sequence"/>
</dbReference>
<evidence type="ECO:0000256" key="2">
    <source>
        <dbReference type="PROSITE-ProRule" id="PRU00497"/>
    </source>
</evidence>
<keyword evidence="1 2" id="KW-0193">Cuticle</keyword>
<protein>
    <submittedName>
        <fullName evidence="4">Uncharacterized protein</fullName>
    </submittedName>
</protein>
<evidence type="ECO:0000256" key="1">
    <source>
        <dbReference type="ARBA" id="ARBA00022460"/>
    </source>
</evidence>
<comment type="caution">
    <text evidence="4">The sequence shown here is derived from an EMBL/GenBank/DDBJ whole genome shotgun (WGS) entry which is preliminary data.</text>
</comment>
<dbReference type="PANTHER" id="PTHR10380">
    <property type="entry name" value="CUTICLE PROTEIN"/>
    <property type="match status" value="1"/>
</dbReference>
<dbReference type="GO" id="GO:0008010">
    <property type="term" value="F:structural constituent of chitin-based larval cuticle"/>
    <property type="evidence" value="ECO:0007669"/>
    <property type="project" value="TreeGrafter"/>
</dbReference>